<dbReference type="SUPFAM" id="SSF54984">
    <property type="entry name" value="eEF-1beta-like"/>
    <property type="match status" value="1"/>
</dbReference>
<comment type="caution">
    <text evidence="5">The sequence shown here is derived from an EMBL/GenBank/DDBJ whole genome shotgun (WGS) entry which is preliminary data.</text>
</comment>
<dbReference type="STRING" id="73230.A0A2B7ZNI0"/>
<dbReference type="AlphaFoldDB" id="A0A2B7ZNI0"/>
<gene>
    <name evidence="5" type="ORF">GX50_02418</name>
</gene>
<dbReference type="FunFam" id="1.20.1050.130:FF:000001">
    <property type="entry name" value="Putative Elongation factor 1-beta"/>
    <property type="match status" value="1"/>
</dbReference>
<dbReference type="PANTHER" id="PTHR11595:SF21">
    <property type="entry name" value="ELONGATION FACTOR 1-BETA"/>
    <property type="match status" value="1"/>
</dbReference>
<dbReference type="GO" id="GO:0005085">
    <property type="term" value="F:guanyl-nucleotide exchange factor activity"/>
    <property type="evidence" value="ECO:0007669"/>
    <property type="project" value="TreeGrafter"/>
</dbReference>
<evidence type="ECO:0000256" key="2">
    <source>
        <dbReference type="ARBA" id="ARBA00022768"/>
    </source>
</evidence>
<comment type="similarity">
    <text evidence="1">Belongs to the EF-1-beta/EF-1-delta family.</text>
</comment>
<sequence length="281" mass="31575">MGFTDFSSESGLTIANTFFRTRSYVEGYTPTQADVITFKAFKNAPDATKYPHAARWYKHIASYESEYATLKGDPSQPFTIFGPKSIDLPVSDKKAPEDDDEDLDLFGSDDDEEEDAALIAEREKNLAAYRSKPSKKPPAKSFVTLDIKPMSSRTPLPALRDAIKKFLLEGPISLPHKEPLQEKIPEKREGLIYSSDSFLPVGFGIKKLRVSFSVEDEKISISDLQDDIEKYFGDEETGLFKEKEIVDSEGEVIEDEEGWVQSTDLVSIFSFFVQKSPNPTI</sequence>
<dbReference type="SUPFAM" id="SSF47616">
    <property type="entry name" value="GST C-terminal domain-like"/>
    <property type="match status" value="1"/>
</dbReference>
<protein>
    <submittedName>
        <fullName evidence="5">Elongation factor 1-beta</fullName>
    </submittedName>
</protein>
<dbReference type="InterPro" id="IPR014717">
    <property type="entry name" value="Transl_elong_EF1B/ribsomal_bS6"/>
</dbReference>
<evidence type="ECO:0000313" key="6">
    <source>
        <dbReference type="Proteomes" id="UP000226031"/>
    </source>
</evidence>
<dbReference type="VEuPathDB" id="FungiDB:EMCG_01017"/>
<accession>A0A2B7ZNI0</accession>
<dbReference type="InterPro" id="IPR001326">
    <property type="entry name" value="Transl_elong_EF1B_B/D_CS"/>
</dbReference>
<keyword evidence="2 5" id="KW-0251">Elongation factor</keyword>
<dbReference type="InterPro" id="IPR036282">
    <property type="entry name" value="Glutathione-S-Trfase_C_sf"/>
</dbReference>
<evidence type="ECO:0000256" key="3">
    <source>
        <dbReference type="ARBA" id="ARBA00022917"/>
    </source>
</evidence>
<dbReference type="SMART" id="SM00888">
    <property type="entry name" value="EF1_GNE"/>
    <property type="match status" value="1"/>
</dbReference>
<dbReference type="Pfam" id="PF10587">
    <property type="entry name" value="EF-1_beta_acid"/>
    <property type="match status" value="1"/>
</dbReference>
<keyword evidence="6" id="KW-1185">Reference proteome</keyword>
<dbReference type="InterPro" id="IPR018940">
    <property type="entry name" value="EF-1_beta_acid_region_euk"/>
</dbReference>
<dbReference type="EMBL" id="PDND01000034">
    <property type="protein sequence ID" value="PGH34739.1"/>
    <property type="molecule type" value="Genomic_DNA"/>
</dbReference>
<keyword evidence="3" id="KW-0648">Protein biosynthesis</keyword>
<dbReference type="Gene3D" id="3.30.70.60">
    <property type="match status" value="1"/>
</dbReference>
<dbReference type="InterPro" id="IPR049720">
    <property type="entry name" value="EF1B_bsu/dsu"/>
</dbReference>
<dbReference type="InterPro" id="IPR036219">
    <property type="entry name" value="eEF-1beta-like_sf"/>
</dbReference>
<evidence type="ECO:0000313" key="5">
    <source>
        <dbReference type="EMBL" id="PGH34739.1"/>
    </source>
</evidence>
<dbReference type="InterPro" id="IPR014038">
    <property type="entry name" value="EF1B_bsu/dsu_GNE"/>
</dbReference>
<dbReference type="GO" id="GO:0005829">
    <property type="term" value="C:cytosol"/>
    <property type="evidence" value="ECO:0007669"/>
    <property type="project" value="TreeGrafter"/>
</dbReference>
<dbReference type="PANTHER" id="PTHR11595">
    <property type="entry name" value="EF-HAND AND COILED-COIL DOMAIN-CONTAINING FAMILY MEMBER"/>
    <property type="match status" value="1"/>
</dbReference>
<feature type="domain" description="Translation elongation factor EF1B beta/delta subunit guanine nucleotide exchange" evidence="4">
    <location>
        <begin position="140"/>
        <end position="271"/>
    </location>
</feature>
<dbReference type="CDD" id="cd10308">
    <property type="entry name" value="GST_C_eEF1b_like"/>
    <property type="match status" value="1"/>
</dbReference>
<dbReference type="GO" id="GO:0005853">
    <property type="term" value="C:eukaryotic translation elongation factor 1 complex"/>
    <property type="evidence" value="ECO:0007669"/>
    <property type="project" value="InterPro"/>
</dbReference>
<dbReference type="GO" id="GO:0003746">
    <property type="term" value="F:translation elongation factor activity"/>
    <property type="evidence" value="ECO:0007669"/>
    <property type="project" value="UniProtKB-KW"/>
</dbReference>
<dbReference type="Proteomes" id="UP000226031">
    <property type="component" value="Unassembled WGS sequence"/>
</dbReference>
<dbReference type="Gene3D" id="1.20.1050.130">
    <property type="match status" value="1"/>
</dbReference>
<evidence type="ECO:0000259" key="4">
    <source>
        <dbReference type="SMART" id="SM00888"/>
    </source>
</evidence>
<organism evidence="5 6">
    <name type="scientific">[Emmonsia] crescens</name>
    <dbReference type="NCBI Taxonomy" id="73230"/>
    <lineage>
        <taxon>Eukaryota</taxon>
        <taxon>Fungi</taxon>
        <taxon>Dikarya</taxon>
        <taxon>Ascomycota</taxon>
        <taxon>Pezizomycotina</taxon>
        <taxon>Eurotiomycetes</taxon>
        <taxon>Eurotiomycetidae</taxon>
        <taxon>Onygenales</taxon>
        <taxon>Ajellomycetaceae</taxon>
        <taxon>Emergomyces</taxon>
    </lineage>
</organism>
<name>A0A2B7ZNI0_9EURO</name>
<proteinExistence type="inferred from homology"/>
<dbReference type="Pfam" id="PF00736">
    <property type="entry name" value="EF1_GNE"/>
    <property type="match status" value="1"/>
</dbReference>
<dbReference type="PROSITE" id="PS00824">
    <property type="entry name" value="EF1BD_1"/>
    <property type="match status" value="1"/>
</dbReference>
<reference evidence="5 6" key="1">
    <citation type="submission" date="2017-10" db="EMBL/GenBank/DDBJ databases">
        <title>Comparative genomics in systemic dimorphic fungi from Ajellomycetaceae.</title>
        <authorList>
            <person name="Munoz J.F."/>
            <person name="Mcewen J.G."/>
            <person name="Clay O.K."/>
            <person name="Cuomo C.A."/>
        </authorList>
    </citation>
    <scope>NUCLEOTIDE SEQUENCE [LARGE SCALE GENOMIC DNA]</scope>
    <source>
        <strain evidence="5 6">UAMH4076</strain>
    </source>
</reference>
<evidence type="ECO:0000256" key="1">
    <source>
        <dbReference type="ARBA" id="ARBA00007411"/>
    </source>
</evidence>